<evidence type="ECO:0000256" key="4">
    <source>
        <dbReference type="ARBA" id="ARBA00022714"/>
    </source>
</evidence>
<feature type="region of interest" description="Disordered" evidence="10">
    <location>
        <begin position="370"/>
        <end position="414"/>
    </location>
</feature>
<dbReference type="InterPro" id="IPR039261">
    <property type="entry name" value="FNR_nucleotide-bd"/>
</dbReference>
<proteinExistence type="predicted"/>
<dbReference type="InterPro" id="IPR001041">
    <property type="entry name" value="2Fe-2S_ferredoxin-type"/>
</dbReference>
<evidence type="ECO:0000313" key="15">
    <source>
        <dbReference type="Proteomes" id="UP000176944"/>
    </source>
</evidence>
<evidence type="ECO:0000256" key="9">
    <source>
        <dbReference type="ARBA" id="ARBA00023014"/>
    </source>
</evidence>
<dbReference type="PANTHER" id="PTHR47354:SF6">
    <property type="entry name" value="NADH OXIDOREDUCTASE HCR"/>
    <property type="match status" value="1"/>
</dbReference>
<dbReference type="InterPro" id="IPR008333">
    <property type="entry name" value="Cbr1-like_FAD-bd_dom"/>
</dbReference>
<dbReference type="InterPro" id="IPR050415">
    <property type="entry name" value="MRET"/>
</dbReference>
<dbReference type="Pfam" id="PF00970">
    <property type="entry name" value="FAD_binding_6"/>
    <property type="match status" value="1"/>
</dbReference>
<dbReference type="InterPro" id="IPR012675">
    <property type="entry name" value="Beta-grasp_dom_sf"/>
</dbReference>
<feature type="domain" description="FAD-binding FR-type" evidence="13">
    <location>
        <begin position="128"/>
        <end position="240"/>
    </location>
</feature>
<keyword evidence="4" id="KW-0001">2Fe-2S</keyword>
<dbReference type="CDD" id="cd06215">
    <property type="entry name" value="FNR_iron_sulfur_binding_1"/>
    <property type="match status" value="1"/>
</dbReference>
<dbReference type="SUPFAM" id="SSF54292">
    <property type="entry name" value="2Fe-2S ferredoxin-like"/>
    <property type="match status" value="1"/>
</dbReference>
<dbReference type="CDD" id="cd00060">
    <property type="entry name" value="FHA"/>
    <property type="match status" value="1"/>
</dbReference>
<dbReference type="InterPro" id="IPR000253">
    <property type="entry name" value="FHA_dom"/>
</dbReference>
<evidence type="ECO:0000256" key="5">
    <source>
        <dbReference type="ARBA" id="ARBA00022723"/>
    </source>
</evidence>
<sequence>MLTTTIINYQTNELQEKTLKPATGIQGEYLIGRHPSCDLVLDSPVVSRVHGRILCIRGQCFFTDLGSTDGSRINNEEVDVNQNWLLKEDDIIRIGEFVLLVKDLQLYGSNQEANLVDGNSSGIKQWTKGEITVRCVQVIDDTDDVKTFRFVAEPPILFSYKPGQFVTLDLEIDGKPVKRSYSISSSPSRPHTLEITVKRVPAPPDAPDLPAGLVSNWLHDNIKVGSEVRLNGPMGKFTCADHRADKLLFISAGSGITPIMSMSKWLCDTGADVDVVFVHSARSPQDIIFHQKLQLMAALHPNFKLAITTTRPELDQAWSGYTGRLNEAMLAEMAADFRDRIVYVCGPNPFMAGVKGMLAGLDFPMENYHEESFGGKKPSKQNKQKAAATTPEPVKGDNRPRLHLVESPSTSNEPTVVFAESGKEVSCDAEDVILDVAEQEGVPLPSGCRMGACGACKRKLIEGKVEYDEQPDALEEDERQQGMILTCVARPVGRVVVSA</sequence>
<keyword evidence="8" id="KW-0408">Iron</keyword>
<evidence type="ECO:0000256" key="6">
    <source>
        <dbReference type="ARBA" id="ARBA00022827"/>
    </source>
</evidence>
<dbReference type="PRINTS" id="PR00406">
    <property type="entry name" value="CYTB5RDTASE"/>
</dbReference>
<evidence type="ECO:0000256" key="2">
    <source>
        <dbReference type="ARBA" id="ARBA00013903"/>
    </source>
</evidence>
<evidence type="ECO:0000256" key="1">
    <source>
        <dbReference type="ARBA" id="ARBA00001974"/>
    </source>
</evidence>
<dbReference type="EMBL" id="CP017708">
    <property type="protein sequence ID" value="AOY83977.1"/>
    <property type="molecule type" value="Genomic_DNA"/>
</dbReference>
<dbReference type="InterPro" id="IPR001433">
    <property type="entry name" value="OxRdtase_FAD/NAD-bd"/>
</dbReference>
<evidence type="ECO:0000256" key="10">
    <source>
        <dbReference type="SAM" id="MobiDB-lite"/>
    </source>
</evidence>
<reference evidence="15" key="1">
    <citation type="submission" date="2016-10" db="EMBL/GenBank/DDBJ databases">
        <title>Comparative genomics uncovers the prolific and rare metabolic potential of the cyanobacterial genus Moorea.</title>
        <authorList>
            <person name="Leao T."/>
            <person name="Castelao G."/>
            <person name="Korobeynikov A."/>
            <person name="Monroe E.A."/>
            <person name="Podell S."/>
            <person name="Glukhov E."/>
            <person name="Allen E."/>
            <person name="Gerwick W.H."/>
            <person name="Gerwick L."/>
        </authorList>
    </citation>
    <scope>NUCLEOTIDE SEQUENCE [LARGE SCALE GENOMIC DNA]</scope>
    <source>
        <strain evidence="15">JHB</strain>
    </source>
</reference>
<feature type="domain" description="FHA" evidence="11">
    <location>
        <begin position="29"/>
        <end position="78"/>
    </location>
</feature>
<dbReference type="PANTHER" id="PTHR47354">
    <property type="entry name" value="NADH OXIDOREDUCTASE HCR"/>
    <property type="match status" value="1"/>
</dbReference>
<dbReference type="PROSITE" id="PS51085">
    <property type="entry name" value="2FE2S_FER_2"/>
    <property type="match status" value="1"/>
</dbReference>
<dbReference type="SUPFAM" id="SSF52343">
    <property type="entry name" value="Ferredoxin reductase-like, C-terminal NADP-linked domain"/>
    <property type="match status" value="1"/>
</dbReference>
<feature type="domain" description="2Fe-2S ferredoxin-type" evidence="12">
    <location>
        <begin position="414"/>
        <end position="499"/>
    </location>
</feature>
<dbReference type="Pfam" id="PF00175">
    <property type="entry name" value="NAD_binding_1"/>
    <property type="match status" value="1"/>
</dbReference>
<dbReference type="PROSITE" id="PS51384">
    <property type="entry name" value="FAD_FR"/>
    <property type="match status" value="1"/>
</dbReference>
<dbReference type="Gene3D" id="3.40.50.80">
    <property type="entry name" value="Nucleotide-binding domain of ferredoxin-NADP reductase (FNR) module"/>
    <property type="match status" value="1"/>
</dbReference>
<keyword evidence="9" id="KW-0411">Iron-sulfur</keyword>
<protein>
    <recommendedName>
        <fullName evidence="2">Ferredoxin--NADP reductase</fullName>
    </recommendedName>
</protein>
<keyword evidence="6" id="KW-0274">FAD</keyword>
<accession>A0A1D9G8L8</accession>
<dbReference type="InterPro" id="IPR017927">
    <property type="entry name" value="FAD-bd_FR_type"/>
</dbReference>
<name>A0A1D9G8L8_MOOP1</name>
<keyword evidence="5" id="KW-0479">Metal-binding</keyword>
<dbReference type="Gene3D" id="2.40.30.10">
    <property type="entry name" value="Translation factors"/>
    <property type="match status" value="1"/>
</dbReference>
<evidence type="ECO:0000256" key="8">
    <source>
        <dbReference type="ARBA" id="ARBA00023004"/>
    </source>
</evidence>
<dbReference type="CDD" id="cd00207">
    <property type="entry name" value="fer2"/>
    <property type="match status" value="1"/>
</dbReference>
<keyword evidence="7" id="KW-0560">Oxidoreductase</keyword>
<dbReference type="InterPro" id="IPR008984">
    <property type="entry name" value="SMAD_FHA_dom_sf"/>
</dbReference>
<dbReference type="InterPro" id="IPR006058">
    <property type="entry name" value="2Fe2S_fd_BS"/>
</dbReference>
<dbReference type="AlphaFoldDB" id="A0A1D9G8L8"/>
<dbReference type="SMART" id="SM00240">
    <property type="entry name" value="FHA"/>
    <property type="match status" value="1"/>
</dbReference>
<feature type="compositionally biased region" description="Basic and acidic residues" evidence="10">
    <location>
        <begin position="394"/>
        <end position="404"/>
    </location>
</feature>
<dbReference type="InterPro" id="IPR017938">
    <property type="entry name" value="Riboflavin_synthase-like_b-brl"/>
</dbReference>
<evidence type="ECO:0000313" key="14">
    <source>
        <dbReference type="EMBL" id="AOY83977.1"/>
    </source>
</evidence>
<organism evidence="14 15">
    <name type="scientific">Moorena producens (strain JHB)</name>
    <dbReference type="NCBI Taxonomy" id="1454205"/>
    <lineage>
        <taxon>Bacteria</taxon>
        <taxon>Bacillati</taxon>
        <taxon>Cyanobacteriota</taxon>
        <taxon>Cyanophyceae</taxon>
        <taxon>Coleofasciculales</taxon>
        <taxon>Coleofasciculaceae</taxon>
        <taxon>Moorena</taxon>
    </lineage>
</organism>
<dbReference type="Pfam" id="PF00111">
    <property type="entry name" value="Fer2"/>
    <property type="match status" value="1"/>
</dbReference>
<dbReference type="Pfam" id="PF00498">
    <property type="entry name" value="FHA"/>
    <property type="match status" value="1"/>
</dbReference>
<comment type="cofactor">
    <cofactor evidence="1">
        <name>FAD</name>
        <dbReference type="ChEBI" id="CHEBI:57692"/>
    </cofactor>
</comment>
<dbReference type="PROSITE" id="PS00197">
    <property type="entry name" value="2FE2S_FER_1"/>
    <property type="match status" value="1"/>
</dbReference>
<dbReference type="GO" id="GO:0016491">
    <property type="term" value="F:oxidoreductase activity"/>
    <property type="evidence" value="ECO:0007669"/>
    <property type="project" value="UniProtKB-KW"/>
</dbReference>
<dbReference type="SUPFAM" id="SSF49879">
    <property type="entry name" value="SMAD/FHA domain"/>
    <property type="match status" value="1"/>
</dbReference>
<evidence type="ECO:0000256" key="3">
    <source>
        <dbReference type="ARBA" id="ARBA00022630"/>
    </source>
</evidence>
<evidence type="ECO:0000259" key="13">
    <source>
        <dbReference type="PROSITE" id="PS51384"/>
    </source>
</evidence>
<gene>
    <name evidence="14" type="ORF">BJP36_32695</name>
</gene>
<dbReference type="InterPro" id="IPR001709">
    <property type="entry name" value="Flavoprot_Pyr_Nucl_cyt_Rdtase"/>
</dbReference>
<evidence type="ECO:0000256" key="7">
    <source>
        <dbReference type="ARBA" id="ARBA00023002"/>
    </source>
</evidence>
<dbReference type="Gene3D" id="3.10.20.30">
    <property type="match status" value="1"/>
</dbReference>
<keyword evidence="3" id="KW-0285">Flavoprotein</keyword>
<dbReference type="PROSITE" id="PS50006">
    <property type="entry name" value="FHA_DOMAIN"/>
    <property type="match status" value="1"/>
</dbReference>
<dbReference type="Gene3D" id="2.60.200.20">
    <property type="match status" value="1"/>
</dbReference>
<dbReference type="InterPro" id="IPR036010">
    <property type="entry name" value="2Fe-2S_ferredoxin-like_sf"/>
</dbReference>
<dbReference type="GO" id="GO:0051537">
    <property type="term" value="F:2 iron, 2 sulfur cluster binding"/>
    <property type="evidence" value="ECO:0007669"/>
    <property type="project" value="UniProtKB-KW"/>
</dbReference>
<dbReference type="GO" id="GO:0046872">
    <property type="term" value="F:metal ion binding"/>
    <property type="evidence" value="ECO:0007669"/>
    <property type="project" value="UniProtKB-KW"/>
</dbReference>
<dbReference type="Proteomes" id="UP000176944">
    <property type="component" value="Chromosome"/>
</dbReference>
<evidence type="ECO:0000259" key="12">
    <source>
        <dbReference type="PROSITE" id="PS51085"/>
    </source>
</evidence>
<evidence type="ECO:0000259" key="11">
    <source>
        <dbReference type="PROSITE" id="PS50006"/>
    </source>
</evidence>
<dbReference type="PRINTS" id="PR00371">
    <property type="entry name" value="FPNCR"/>
</dbReference>
<dbReference type="SUPFAM" id="SSF63380">
    <property type="entry name" value="Riboflavin synthase domain-like"/>
    <property type="match status" value="1"/>
</dbReference>